<feature type="region of interest" description="Disordered" evidence="1">
    <location>
        <begin position="52"/>
        <end position="148"/>
    </location>
</feature>
<name>A0AAD7SJL4_9TELE</name>
<protein>
    <submittedName>
        <fullName evidence="2">Uncharacterized protein</fullName>
    </submittedName>
</protein>
<accession>A0AAD7SJL4</accession>
<reference evidence="2" key="1">
    <citation type="journal article" date="2023" name="Science">
        <title>Genome structures resolve the early diversification of teleost fishes.</title>
        <authorList>
            <person name="Parey E."/>
            <person name="Louis A."/>
            <person name="Montfort J."/>
            <person name="Bouchez O."/>
            <person name="Roques C."/>
            <person name="Iampietro C."/>
            <person name="Lluch J."/>
            <person name="Castinel A."/>
            <person name="Donnadieu C."/>
            <person name="Desvignes T."/>
            <person name="Floi Bucao C."/>
            <person name="Jouanno E."/>
            <person name="Wen M."/>
            <person name="Mejri S."/>
            <person name="Dirks R."/>
            <person name="Jansen H."/>
            <person name="Henkel C."/>
            <person name="Chen W.J."/>
            <person name="Zahm M."/>
            <person name="Cabau C."/>
            <person name="Klopp C."/>
            <person name="Thompson A.W."/>
            <person name="Robinson-Rechavi M."/>
            <person name="Braasch I."/>
            <person name="Lecointre G."/>
            <person name="Bobe J."/>
            <person name="Postlethwait J.H."/>
            <person name="Berthelot C."/>
            <person name="Roest Crollius H."/>
            <person name="Guiguen Y."/>
        </authorList>
    </citation>
    <scope>NUCLEOTIDE SEQUENCE</scope>
    <source>
        <strain evidence="2">NC1722</strain>
    </source>
</reference>
<organism evidence="2 3">
    <name type="scientific">Aldrovandia affinis</name>
    <dbReference type="NCBI Taxonomy" id="143900"/>
    <lineage>
        <taxon>Eukaryota</taxon>
        <taxon>Metazoa</taxon>
        <taxon>Chordata</taxon>
        <taxon>Craniata</taxon>
        <taxon>Vertebrata</taxon>
        <taxon>Euteleostomi</taxon>
        <taxon>Actinopterygii</taxon>
        <taxon>Neopterygii</taxon>
        <taxon>Teleostei</taxon>
        <taxon>Notacanthiformes</taxon>
        <taxon>Halosauridae</taxon>
        <taxon>Aldrovandia</taxon>
    </lineage>
</organism>
<evidence type="ECO:0000313" key="3">
    <source>
        <dbReference type="Proteomes" id="UP001221898"/>
    </source>
</evidence>
<dbReference type="Proteomes" id="UP001221898">
    <property type="component" value="Unassembled WGS sequence"/>
</dbReference>
<comment type="caution">
    <text evidence="2">The sequence shown here is derived from an EMBL/GenBank/DDBJ whole genome shotgun (WGS) entry which is preliminary data.</text>
</comment>
<sequence length="148" mass="15504">MWPSLMGEGVGRGVLRNNQISPALNRADAENKLCLGGVQEKVTRPLAAAAINLPSPAPIPDGNHAARLDEDFPQGKTGQTKEEREEQPRNPSVVSDGGMDGVSVGNEPSGTGERSFRAAVSTDNNPLSTSSPGTLVRMLGSERLSTLS</sequence>
<dbReference type="EMBL" id="JAINUG010000062">
    <property type="protein sequence ID" value="KAJ8402681.1"/>
    <property type="molecule type" value="Genomic_DNA"/>
</dbReference>
<dbReference type="AlphaFoldDB" id="A0AAD7SJL4"/>
<feature type="compositionally biased region" description="Polar residues" evidence="1">
    <location>
        <begin position="121"/>
        <end position="133"/>
    </location>
</feature>
<proteinExistence type="predicted"/>
<keyword evidence="3" id="KW-1185">Reference proteome</keyword>
<evidence type="ECO:0000313" key="2">
    <source>
        <dbReference type="EMBL" id="KAJ8402681.1"/>
    </source>
</evidence>
<evidence type="ECO:0000256" key="1">
    <source>
        <dbReference type="SAM" id="MobiDB-lite"/>
    </source>
</evidence>
<feature type="compositionally biased region" description="Low complexity" evidence="1">
    <location>
        <begin position="92"/>
        <end position="105"/>
    </location>
</feature>
<feature type="compositionally biased region" description="Basic and acidic residues" evidence="1">
    <location>
        <begin position="79"/>
        <end position="88"/>
    </location>
</feature>
<gene>
    <name evidence="2" type="ORF">AAFF_G00363530</name>
</gene>